<dbReference type="EMBL" id="JAGGNH010000003">
    <property type="protein sequence ID" value="KAJ0977423.1"/>
    <property type="molecule type" value="Genomic_DNA"/>
</dbReference>
<evidence type="ECO:0000256" key="1">
    <source>
        <dbReference type="SAM" id="MobiDB-lite"/>
    </source>
</evidence>
<feature type="region of interest" description="Disordered" evidence="1">
    <location>
        <begin position="75"/>
        <end position="109"/>
    </location>
</feature>
<reference evidence="2" key="1">
    <citation type="submission" date="2021-03" db="EMBL/GenBank/DDBJ databases">
        <authorList>
            <person name="Li Z."/>
            <person name="Yang C."/>
        </authorList>
    </citation>
    <scope>NUCLEOTIDE SEQUENCE</scope>
    <source>
        <strain evidence="2">Dzin_1.0</strain>
        <tissue evidence="2">Leaf</tissue>
    </source>
</reference>
<name>A0A9D5CSH8_9LILI</name>
<sequence>MNNEKEIVYKATQKSDLVHQPWQQIPLLTLHGDLWRRLCGTAWLRDIHRYCQQVISGLPLHVPLDAYQVDPTLLGQVPRRGGRGRRRQASRQHDDEACSSTTTDDTDEPRQIERVSQLTQLEARGATNKRRRTQRLGAQRSSYCFFDLSFSQSLLLFPCGDRPRLTRFGGEKGFVVRCRAG</sequence>
<dbReference type="Proteomes" id="UP001085076">
    <property type="component" value="Miscellaneous, Linkage group lg03"/>
</dbReference>
<evidence type="ECO:0000313" key="3">
    <source>
        <dbReference type="Proteomes" id="UP001085076"/>
    </source>
</evidence>
<comment type="caution">
    <text evidence="2">The sequence shown here is derived from an EMBL/GenBank/DDBJ whole genome shotgun (WGS) entry which is preliminary data.</text>
</comment>
<protein>
    <submittedName>
        <fullName evidence="2">Uncharacterized protein</fullName>
    </submittedName>
</protein>
<evidence type="ECO:0000313" key="2">
    <source>
        <dbReference type="EMBL" id="KAJ0977423.1"/>
    </source>
</evidence>
<gene>
    <name evidence="2" type="ORF">J5N97_012897</name>
</gene>
<proteinExistence type="predicted"/>
<accession>A0A9D5CSH8</accession>
<reference evidence="2" key="2">
    <citation type="journal article" date="2022" name="Hortic Res">
        <title>The genome of Dioscorea zingiberensis sheds light on the biosynthesis, origin and evolution of the medicinally important diosgenin saponins.</title>
        <authorList>
            <person name="Li Y."/>
            <person name="Tan C."/>
            <person name="Li Z."/>
            <person name="Guo J."/>
            <person name="Li S."/>
            <person name="Chen X."/>
            <person name="Wang C."/>
            <person name="Dai X."/>
            <person name="Yang H."/>
            <person name="Song W."/>
            <person name="Hou L."/>
            <person name="Xu J."/>
            <person name="Tong Z."/>
            <person name="Xu A."/>
            <person name="Yuan X."/>
            <person name="Wang W."/>
            <person name="Yang Q."/>
            <person name="Chen L."/>
            <person name="Sun Z."/>
            <person name="Wang K."/>
            <person name="Pan B."/>
            <person name="Chen J."/>
            <person name="Bao Y."/>
            <person name="Liu F."/>
            <person name="Qi X."/>
            <person name="Gang D.R."/>
            <person name="Wen J."/>
            <person name="Li J."/>
        </authorList>
    </citation>
    <scope>NUCLEOTIDE SEQUENCE</scope>
    <source>
        <strain evidence="2">Dzin_1.0</strain>
    </source>
</reference>
<dbReference type="AlphaFoldDB" id="A0A9D5CSH8"/>
<organism evidence="2 3">
    <name type="scientific">Dioscorea zingiberensis</name>
    <dbReference type="NCBI Taxonomy" id="325984"/>
    <lineage>
        <taxon>Eukaryota</taxon>
        <taxon>Viridiplantae</taxon>
        <taxon>Streptophyta</taxon>
        <taxon>Embryophyta</taxon>
        <taxon>Tracheophyta</taxon>
        <taxon>Spermatophyta</taxon>
        <taxon>Magnoliopsida</taxon>
        <taxon>Liliopsida</taxon>
        <taxon>Dioscoreales</taxon>
        <taxon>Dioscoreaceae</taxon>
        <taxon>Dioscorea</taxon>
    </lineage>
</organism>
<keyword evidence="3" id="KW-1185">Reference proteome</keyword>
<feature type="compositionally biased region" description="Basic residues" evidence="1">
    <location>
        <begin position="80"/>
        <end position="90"/>
    </location>
</feature>